<dbReference type="FunFam" id="3.30.160.60:FF:002604">
    <property type="entry name" value="Zinc finger protein 715"/>
    <property type="match status" value="1"/>
</dbReference>
<dbReference type="Pfam" id="PF21549">
    <property type="entry name" value="PRDM2_PR"/>
    <property type="match status" value="1"/>
</dbReference>
<feature type="non-terminal residue" evidence="18">
    <location>
        <position position="728"/>
    </location>
</feature>
<evidence type="ECO:0000256" key="1">
    <source>
        <dbReference type="ARBA" id="ARBA00003767"/>
    </source>
</evidence>
<keyword evidence="13" id="KW-0804">Transcription</keyword>
<evidence type="ECO:0000256" key="7">
    <source>
        <dbReference type="ARBA" id="ARBA00022723"/>
    </source>
</evidence>
<dbReference type="FunFam" id="3.30.160.60:FF:000557">
    <property type="entry name" value="zinc finger and SCAN domain-containing protein 29"/>
    <property type="match status" value="1"/>
</dbReference>
<dbReference type="EMBL" id="MU585527">
    <property type="protein sequence ID" value="KAI5608087.1"/>
    <property type="molecule type" value="Genomic_DNA"/>
</dbReference>
<dbReference type="GO" id="GO:0032259">
    <property type="term" value="P:methylation"/>
    <property type="evidence" value="ECO:0007669"/>
    <property type="project" value="UniProtKB-KW"/>
</dbReference>
<evidence type="ECO:0000256" key="5">
    <source>
        <dbReference type="ARBA" id="ARBA00022679"/>
    </source>
</evidence>
<dbReference type="PANTHER" id="PTHR24394:SF48">
    <property type="entry name" value="ZINC FINGER PROTEIN 771"/>
    <property type="match status" value="1"/>
</dbReference>
<protein>
    <submittedName>
        <fullName evidence="18">Histone-lysine N-methyltransferase PRDM9</fullName>
    </submittedName>
</protein>
<feature type="domain" description="C2H2-type" evidence="16">
    <location>
        <begin position="338"/>
        <end position="365"/>
    </location>
</feature>
<dbReference type="GO" id="GO:0003677">
    <property type="term" value="F:DNA binding"/>
    <property type="evidence" value="ECO:0007669"/>
    <property type="project" value="UniProtKB-KW"/>
</dbReference>
<evidence type="ECO:0000256" key="15">
    <source>
        <dbReference type="PROSITE-ProRule" id="PRU00042"/>
    </source>
</evidence>
<comment type="similarity">
    <text evidence="3">Belongs to the krueppel C2H2-type zinc-finger protein family.</text>
</comment>
<dbReference type="InterPro" id="IPR013087">
    <property type="entry name" value="Znf_C2H2_type"/>
</dbReference>
<keyword evidence="5" id="KW-0808">Transferase</keyword>
<dbReference type="Gene3D" id="2.170.270.10">
    <property type="entry name" value="SET domain"/>
    <property type="match status" value="1"/>
</dbReference>
<reference evidence="18" key="1">
    <citation type="submission" date="2018-07" db="EMBL/GenBank/DDBJ databases">
        <title>Comparative genomics of catfishes provides insights into carnivory and benthic adaptation.</title>
        <authorList>
            <person name="Zhang Y."/>
            <person name="Wang D."/>
            <person name="Peng Z."/>
            <person name="Zheng S."/>
            <person name="Shao F."/>
            <person name="Tao W."/>
        </authorList>
    </citation>
    <scope>NUCLEOTIDE SEQUENCE</scope>
    <source>
        <strain evidence="18">Chongqing</strain>
    </source>
</reference>
<evidence type="ECO:0000256" key="10">
    <source>
        <dbReference type="ARBA" id="ARBA00022833"/>
    </source>
</evidence>
<dbReference type="GO" id="GO:0042054">
    <property type="term" value="F:histone methyltransferase activity"/>
    <property type="evidence" value="ECO:0007669"/>
    <property type="project" value="InterPro"/>
</dbReference>
<feature type="domain" description="C2H2-type" evidence="16">
    <location>
        <begin position="383"/>
        <end position="411"/>
    </location>
</feature>
<dbReference type="InterPro" id="IPR044417">
    <property type="entry name" value="PRDM7_9_PR-SET"/>
</dbReference>
<keyword evidence="8" id="KW-0677">Repeat</keyword>
<feature type="domain" description="C2H2-type" evidence="16">
    <location>
        <begin position="677"/>
        <end position="704"/>
    </location>
</feature>
<dbReference type="Pfam" id="PF00096">
    <property type="entry name" value="zf-C2H2"/>
    <property type="match status" value="13"/>
</dbReference>
<dbReference type="InterPro" id="IPR036236">
    <property type="entry name" value="Znf_C2H2_sf"/>
</dbReference>
<keyword evidence="9 15" id="KW-0863">Zinc-finger</keyword>
<feature type="domain" description="C2H2-type" evidence="16">
    <location>
        <begin position="537"/>
        <end position="564"/>
    </location>
</feature>
<evidence type="ECO:0000256" key="8">
    <source>
        <dbReference type="ARBA" id="ARBA00022737"/>
    </source>
</evidence>
<organism evidence="18 19">
    <name type="scientific">Silurus asotus</name>
    <name type="common">Amur catfish</name>
    <name type="synonym">Parasilurus asotus</name>
    <dbReference type="NCBI Taxonomy" id="30991"/>
    <lineage>
        <taxon>Eukaryota</taxon>
        <taxon>Metazoa</taxon>
        <taxon>Chordata</taxon>
        <taxon>Craniata</taxon>
        <taxon>Vertebrata</taxon>
        <taxon>Euteleostomi</taxon>
        <taxon>Actinopterygii</taxon>
        <taxon>Neopterygii</taxon>
        <taxon>Teleostei</taxon>
        <taxon>Ostariophysi</taxon>
        <taxon>Siluriformes</taxon>
        <taxon>Siluridae</taxon>
        <taxon>Silurus</taxon>
    </lineage>
</organism>
<dbReference type="PROSITE" id="PS50157">
    <property type="entry name" value="ZINC_FINGER_C2H2_2"/>
    <property type="match status" value="14"/>
</dbReference>
<evidence type="ECO:0000256" key="3">
    <source>
        <dbReference type="ARBA" id="ARBA00006991"/>
    </source>
</evidence>
<feature type="domain" description="C2H2-type" evidence="16">
    <location>
        <begin position="593"/>
        <end position="620"/>
    </location>
</feature>
<feature type="domain" description="C2H2-type" evidence="16">
    <location>
        <begin position="621"/>
        <end position="648"/>
    </location>
</feature>
<keyword evidence="7" id="KW-0479">Metal-binding</keyword>
<feature type="domain" description="C2H2-type" evidence="16">
    <location>
        <begin position="565"/>
        <end position="592"/>
    </location>
</feature>
<evidence type="ECO:0000256" key="13">
    <source>
        <dbReference type="ARBA" id="ARBA00023163"/>
    </source>
</evidence>
<feature type="domain" description="C2H2-type" evidence="16">
    <location>
        <begin position="310"/>
        <end position="337"/>
    </location>
</feature>
<dbReference type="GO" id="GO:0000981">
    <property type="term" value="F:DNA-binding transcription factor activity, RNA polymerase II-specific"/>
    <property type="evidence" value="ECO:0007669"/>
    <property type="project" value="TreeGrafter"/>
</dbReference>
<keyword evidence="4" id="KW-0489">Methyltransferase</keyword>
<proteinExistence type="inferred from homology"/>
<feature type="domain" description="C2H2-type" evidence="16">
    <location>
        <begin position="649"/>
        <end position="676"/>
    </location>
</feature>
<feature type="non-terminal residue" evidence="18">
    <location>
        <position position="1"/>
    </location>
</feature>
<evidence type="ECO:0000256" key="14">
    <source>
        <dbReference type="ARBA" id="ARBA00023242"/>
    </source>
</evidence>
<dbReference type="SMART" id="SM00355">
    <property type="entry name" value="ZnF_C2H2"/>
    <property type="match status" value="15"/>
</dbReference>
<sequence>CEHCRSSFTNKCEVHGPALYISDTPVPMGVTDRAIQTLPPSLEVRMSDIPGAGFGVFNKGETIPLGAHFGPFEGDLVDKEEAMNSGYSWVITRNMQCEKYIDGQREMHSNWMRYVNCARNEQEQNLVAFQYRGGILYRSCQPIKTGQELLMWYKDDYGKDLGLEFDYLWKKKCFSNEMNHALLQVVFCSWCHLSYTSQNYLDTHIRRSHNEEHVRCVLNETENCGNVMPVESSNIQQTCSEGVQLGITHGQMQYEICTPNPEKELINLHNLSKQECVTAKPFPCSECGKSFKTKSGLRRHHRIHTGEKPYQCSQCGKRFNKSSVLQQHKYLHMEERPYSCSHCGKGFIKKCDLQRHHRVHTGEKPYRCSECDKKMNDGLLQLFSCSWCQLTYTSQIYLNAHIRRSHSEENERSLSLMEMQNDNAISTGSSNAEPTCSGTFEKNPAHGQNQKVLHHCSSCETDFTNLHNLTKHQCGHARQKFPCLQCGKSFNYQSHLQQHQHIHTGEKPYQCSECGKSFNNRSNYKQHQRIHTGEKPCLCSHCGKSFTYRSHLQKHQHIHTGEKLYHCLECGKSFNNRSNYRQHQRIHTGEKPCQCSQCGKSFTFQSHLQQHQQIHTGEKPYLCSECGASFNKKSTLQRHRLIHTGEKPHQCSQCGKGFISLSNLKDHERIHTGEKPYHCLHCEKSFISLGNLKDHERIHTGEKPYQCSQCGKSFSKQGHLRNHQRIHT</sequence>
<dbReference type="PROSITE" id="PS00028">
    <property type="entry name" value="ZINC_FINGER_C2H2_1"/>
    <property type="match status" value="14"/>
</dbReference>
<keyword evidence="19" id="KW-1185">Reference proteome</keyword>
<dbReference type="InterPro" id="IPR046341">
    <property type="entry name" value="SET_dom_sf"/>
</dbReference>
<dbReference type="PANTHER" id="PTHR24394">
    <property type="entry name" value="ZINC FINGER PROTEIN"/>
    <property type="match status" value="1"/>
</dbReference>
<dbReference type="CDD" id="cd19193">
    <property type="entry name" value="PR-SET_PRDM7_9"/>
    <property type="match status" value="1"/>
</dbReference>
<keyword evidence="6" id="KW-0949">S-adenosyl-L-methionine</keyword>
<dbReference type="FunFam" id="3.30.160.60:FF:001954">
    <property type="entry name" value="Zinc finger protein 787"/>
    <property type="match status" value="1"/>
</dbReference>
<feature type="domain" description="C2H2-type" evidence="16">
    <location>
        <begin position="282"/>
        <end position="309"/>
    </location>
</feature>
<evidence type="ECO:0000256" key="9">
    <source>
        <dbReference type="ARBA" id="ARBA00022771"/>
    </source>
</evidence>
<evidence type="ECO:0000256" key="11">
    <source>
        <dbReference type="ARBA" id="ARBA00023015"/>
    </source>
</evidence>
<dbReference type="Proteomes" id="UP001205998">
    <property type="component" value="Unassembled WGS sequence"/>
</dbReference>
<dbReference type="FunFam" id="3.30.160.60:FF:002282">
    <property type="entry name" value="Wu:fb97d07 protein"/>
    <property type="match status" value="1"/>
</dbReference>
<accession>A0AAD5A1L7</accession>
<comment type="function">
    <text evidence="1">May be involved in transcriptional regulation.</text>
</comment>
<dbReference type="FunFam" id="3.30.160.60:FF:001498">
    <property type="entry name" value="Zinc finger protein 404"/>
    <property type="match status" value="1"/>
</dbReference>
<feature type="domain" description="C2H2-type" evidence="16">
    <location>
        <begin position="705"/>
        <end position="728"/>
    </location>
</feature>
<dbReference type="FunFam" id="3.30.160.60:FF:000358">
    <property type="entry name" value="zinc finger protein 24"/>
    <property type="match status" value="2"/>
</dbReference>
<dbReference type="AlphaFoldDB" id="A0AAD5A1L7"/>
<dbReference type="FunFam" id="3.30.160.60:FF:001892">
    <property type="entry name" value="Zinc finger protein 786"/>
    <property type="match status" value="1"/>
</dbReference>
<dbReference type="SUPFAM" id="SSF57667">
    <property type="entry name" value="beta-beta-alpha zinc fingers"/>
    <property type="match status" value="8"/>
</dbReference>
<evidence type="ECO:0000259" key="17">
    <source>
        <dbReference type="PROSITE" id="PS50280"/>
    </source>
</evidence>
<keyword evidence="10" id="KW-0862">Zinc</keyword>
<feature type="domain" description="C2H2-type" evidence="16">
    <location>
        <begin position="481"/>
        <end position="508"/>
    </location>
</feature>
<dbReference type="PROSITE" id="PS50280">
    <property type="entry name" value="SET"/>
    <property type="match status" value="1"/>
</dbReference>
<gene>
    <name evidence="18" type="ORF">C0J50_9580</name>
</gene>
<dbReference type="InterPro" id="IPR001214">
    <property type="entry name" value="SET_dom"/>
</dbReference>
<keyword evidence="11" id="KW-0805">Transcription regulation</keyword>
<keyword evidence="12" id="KW-0238">DNA-binding</keyword>
<dbReference type="GO" id="GO:0008270">
    <property type="term" value="F:zinc ion binding"/>
    <property type="evidence" value="ECO:0007669"/>
    <property type="project" value="UniProtKB-KW"/>
</dbReference>
<dbReference type="FunFam" id="3.30.160.60:FF:002343">
    <property type="entry name" value="Zinc finger protein 33A"/>
    <property type="match status" value="2"/>
</dbReference>
<evidence type="ECO:0000256" key="12">
    <source>
        <dbReference type="ARBA" id="ARBA00023125"/>
    </source>
</evidence>
<dbReference type="GO" id="GO:0005634">
    <property type="term" value="C:nucleus"/>
    <property type="evidence" value="ECO:0007669"/>
    <property type="project" value="UniProtKB-SubCell"/>
</dbReference>
<evidence type="ECO:0000259" key="16">
    <source>
        <dbReference type="PROSITE" id="PS50157"/>
    </source>
</evidence>
<dbReference type="Gene3D" id="3.30.160.60">
    <property type="entry name" value="Classic Zinc Finger"/>
    <property type="match status" value="14"/>
</dbReference>
<evidence type="ECO:0000313" key="19">
    <source>
        <dbReference type="Proteomes" id="UP001205998"/>
    </source>
</evidence>
<evidence type="ECO:0000313" key="18">
    <source>
        <dbReference type="EMBL" id="KAI5608087.1"/>
    </source>
</evidence>
<feature type="domain" description="C2H2-type" evidence="16">
    <location>
        <begin position="509"/>
        <end position="536"/>
    </location>
</feature>
<dbReference type="SMART" id="SM00317">
    <property type="entry name" value="SET"/>
    <property type="match status" value="1"/>
</dbReference>
<comment type="caution">
    <text evidence="18">The sequence shown here is derived from an EMBL/GenBank/DDBJ whole genome shotgun (WGS) entry which is preliminary data.</text>
</comment>
<evidence type="ECO:0000256" key="4">
    <source>
        <dbReference type="ARBA" id="ARBA00022603"/>
    </source>
</evidence>
<feature type="domain" description="C2H2-type" evidence="16">
    <location>
        <begin position="454"/>
        <end position="481"/>
    </location>
</feature>
<evidence type="ECO:0000256" key="2">
    <source>
        <dbReference type="ARBA" id="ARBA00004123"/>
    </source>
</evidence>
<keyword evidence="14" id="KW-0539">Nucleus</keyword>
<evidence type="ECO:0000256" key="6">
    <source>
        <dbReference type="ARBA" id="ARBA00022691"/>
    </source>
</evidence>
<comment type="subcellular location">
    <subcellularLocation>
        <location evidence="2">Nucleus</location>
    </subcellularLocation>
</comment>
<name>A0AAD5A1L7_SILAS</name>
<feature type="domain" description="SET" evidence="17">
    <location>
        <begin position="40"/>
        <end position="154"/>
    </location>
</feature>
<dbReference type="FunFam" id="3.30.160.60:FF:000624">
    <property type="entry name" value="zinc finger protein 697"/>
    <property type="match status" value="1"/>
</dbReference>
<dbReference type="SUPFAM" id="SSF82199">
    <property type="entry name" value="SET domain"/>
    <property type="match status" value="1"/>
</dbReference>
<dbReference type="FunFam" id="3.30.160.60:FF:000258">
    <property type="entry name" value="zinc finger and SCAN domain-containing protein 29 isoform X2"/>
    <property type="match status" value="1"/>
</dbReference>